<comment type="caution">
    <text evidence="1">The sequence shown here is derived from an EMBL/GenBank/DDBJ whole genome shotgun (WGS) entry which is preliminary data.</text>
</comment>
<organism evidence="1 2">
    <name type="scientific">Acinetobacter cumulans</name>
    <dbReference type="NCBI Taxonomy" id="2136182"/>
    <lineage>
        <taxon>Bacteria</taxon>
        <taxon>Pseudomonadati</taxon>
        <taxon>Pseudomonadota</taxon>
        <taxon>Gammaproteobacteria</taxon>
        <taxon>Moraxellales</taxon>
        <taxon>Moraxellaceae</taxon>
        <taxon>Acinetobacter</taxon>
    </lineage>
</organism>
<evidence type="ECO:0000313" key="2">
    <source>
        <dbReference type="Proteomes" id="UP000273105"/>
    </source>
</evidence>
<sequence length="178" mass="21102">MQNESNRKLIEQINDSKKSEKLKSFENLFFNLIEIKRGYFSQFEIEFDTPQGIKKFSGNIAVDKLEVVIQHLKKSGKTEDEIRELLMDFNDKHNIFSQVRCFYVIVKLIDDQLVVMNGFNGEDRKSYYKLLINFTEFSHLRLVIMSMQFLDFESTRYLNNNSEFKAVLNELNLVLSPY</sequence>
<dbReference type="Proteomes" id="UP000273105">
    <property type="component" value="Unassembled WGS sequence"/>
</dbReference>
<accession>A0ABX9U338</accession>
<reference evidence="1 2" key="1">
    <citation type="submission" date="2018-09" db="EMBL/GenBank/DDBJ databases">
        <title>The draft genome of Acinetobacter sp. strains.</title>
        <authorList>
            <person name="Qin J."/>
            <person name="Feng Y."/>
            <person name="Zong Z."/>
        </authorList>
    </citation>
    <scope>NUCLEOTIDE SEQUENCE [LARGE SCALE GENOMIC DNA]</scope>
    <source>
        <strain evidence="1 2">WCHAc060001</strain>
    </source>
</reference>
<keyword evidence="2" id="KW-1185">Reference proteome</keyword>
<name>A0ABX9U338_9GAMM</name>
<gene>
    <name evidence="1" type="ORF">D9K79_16915</name>
</gene>
<protein>
    <recommendedName>
        <fullName evidence="3">KAP NTPase domain-containing protein</fullName>
    </recommendedName>
</protein>
<proteinExistence type="predicted"/>
<dbReference type="EMBL" id="RCHE01000064">
    <property type="protein sequence ID" value="RLL37892.1"/>
    <property type="molecule type" value="Genomic_DNA"/>
</dbReference>
<evidence type="ECO:0000313" key="1">
    <source>
        <dbReference type="EMBL" id="RLL37892.1"/>
    </source>
</evidence>
<evidence type="ECO:0008006" key="3">
    <source>
        <dbReference type="Google" id="ProtNLM"/>
    </source>
</evidence>